<proteinExistence type="predicted"/>
<name>A0ABN5YNH5_9MYCO</name>
<keyword evidence="1" id="KW-1133">Transmembrane helix</keyword>
<keyword evidence="1" id="KW-0812">Transmembrane</keyword>
<evidence type="ECO:0000313" key="3">
    <source>
        <dbReference type="Proteomes" id="UP000465609"/>
    </source>
</evidence>
<feature type="transmembrane region" description="Helical" evidence="1">
    <location>
        <begin position="152"/>
        <end position="173"/>
    </location>
</feature>
<dbReference type="InterPro" id="IPR021125">
    <property type="entry name" value="DUF2127"/>
</dbReference>
<reference evidence="2 3" key="1">
    <citation type="journal article" date="2019" name="Emerg. Microbes Infect.">
        <title>Comprehensive subspecies identification of 175 nontuberculous mycobacteria species based on 7547 genomic profiles.</title>
        <authorList>
            <person name="Matsumoto Y."/>
            <person name="Kinjo T."/>
            <person name="Motooka D."/>
            <person name="Nabeya D."/>
            <person name="Jung N."/>
            <person name="Uechi K."/>
            <person name="Horii T."/>
            <person name="Iida T."/>
            <person name="Fujita J."/>
            <person name="Nakamura S."/>
        </authorList>
    </citation>
    <scope>NUCLEOTIDE SEQUENCE [LARGE SCALE GENOMIC DNA]</scope>
    <source>
        <strain evidence="2 3">JCM 15296</strain>
    </source>
</reference>
<keyword evidence="1" id="KW-0472">Membrane</keyword>
<sequence length="267" mass="29851">MPTVKSCHYGTNMVDFALRSCGLRGHATFAPDEPELAARLHVQTPVGEAWRCLRCETFVVGPPRGKGPAESAPEVPRGRLLRDRVLMRVLAVERFFRFLLLALMSYGVFRVRAARVHLQDMFEKDLPLLRPLADQIGWNLDSSKIVRHINDAFTMSSATLLLIAIGIAVYALIELVEAVGLWGMWRWGEYFAVVATSVFLPLEIYELTEKVTALRLAMLLVNIIAVLWLLWSKRLFGLNGGGAAYRREHETESLMSVERAGLATAAS</sequence>
<feature type="transmembrane region" description="Helical" evidence="1">
    <location>
        <begin position="185"/>
        <end position="205"/>
    </location>
</feature>
<dbReference type="Pfam" id="PF09900">
    <property type="entry name" value="DUF2127"/>
    <property type="match status" value="1"/>
</dbReference>
<protein>
    <recommendedName>
        <fullName evidence="4">DUF2127 domain-containing protein</fullName>
    </recommendedName>
</protein>
<accession>A0ABN5YNH5</accession>
<dbReference type="Proteomes" id="UP000465609">
    <property type="component" value="Chromosome"/>
</dbReference>
<evidence type="ECO:0008006" key="4">
    <source>
        <dbReference type="Google" id="ProtNLM"/>
    </source>
</evidence>
<feature type="transmembrane region" description="Helical" evidence="1">
    <location>
        <begin position="212"/>
        <end position="231"/>
    </location>
</feature>
<feature type="transmembrane region" description="Helical" evidence="1">
    <location>
        <begin position="85"/>
        <end position="109"/>
    </location>
</feature>
<dbReference type="EMBL" id="AP022577">
    <property type="protein sequence ID" value="BBX83352.1"/>
    <property type="molecule type" value="Genomic_DNA"/>
</dbReference>
<organism evidence="2 3">
    <name type="scientific">Mycolicibacterium aubagnense</name>
    <dbReference type="NCBI Taxonomy" id="319707"/>
    <lineage>
        <taxon>Bacteria</taxon>
        <taxon>Bacillati</taxon>
        <taxon>Actinomycetota</taxon>
        <taxon>Actinomycetes</taxon>
        <taxon>Mycobacteriales</taxon>
        <taxon>Mycobacteriaceae</taxon>
        <taxon>Mycolicibacterium</taxon>
    </lineage>
</organism>
<evidence type="ECO:0000256" key="1">
    <source>
        <dbReference type="SAM" id="Phobius"/>
    </source>
</evidence>
<evidence type="ECO:0000313" key="2">
    <source>
        <dbReference type="EMBL" id="BBX83352.1"/>
    </source>
</evidence>
<gene>
    <name evidence="2" type="ORF">MAUB_12250</name>
</gene>
<keyword evidence="3" id="KW-1185">Reference proteome</keyword>